<proteinExistence type="predicted"/>
<feature type="transmembrane region" description="Helical" evidence="1">
    <location>
        <begin position="274"/>
        <end position="296"/>
    </location>
</feature>
<protein>
    <submittedName>
        <fullName evidence="3">DUF418 domain-containing protein</fullName>
    </submittedName>
</protein>
<keyword evidence="4" id="KW-1185">Reference proteome</keyword>
<keyword evidence="1" id="KW-1133">Transmembrane helix</keyword>
<dbReference type="PANTHER" id="PTHR30590:SF2">
    <property type="entry name" value="INNER MEMBRANE PROTEIN"/>
    <property type="match status" value="1"/>
</dbReference>
<evidence type="ECO:0000313" key="3">
    <source>
        <dbReference type="EMBL" id="QVM86077.1"/>
    </source>
</evidence>
<sequence>MADTARPSASSPEEVAAGARLLSLDLLRGVAVLGILAINIAGFAGPLAGTISPALTRAHTLITSPWDNAAFAVSLVLFEGKMRALFSLLFGAGVMLFWQSAERRGADGDVLQVRRLAWLLGFGFLHYVLLWWGDILFVYALCGLAALMLRPLPTRPLVIVALALFYGWHLWGLFELAPIVRAETALREGHASAAQAKSVAAWFEAVRAGITEDLTEARYPYLELALTKLRERPFWQVSMTWNIFSETLPLMLLGMVLVRSGFFDPAKAVKLRLYAGLACGMSGLAFSATFTAWALVHDFPPVAMEAALSWGLAFPHLLTAMGYASLLIHATPRLAPTRLGQRLIATGRMAFSNYIATSLVMTAIFYGWGLGLFARFGPAAQVPFVLLGWALMLGLSAPFLRRFRRGPLEWLWRSLVEKRWLHNGF</sequence>
<gene>
    <name evidence="3" type="ORF">HT578_06735</name>
</gene>
<dbReference type="InterPro" id="IPR007349">
    <property type="entry name" value="DUF418"/>
</dbReference>
<evidence type="ECO:0000256" key="1">
    <source>
        <dbReference type="SAM" id="Phobius"/>
    </source>
</evidence>
<feature type="transmembrane region" description="Helical" evidence="1">
    <location>
        <begin position="84"/>
        <end position="101"/>
    </location>
</feature>
<feature type="transmembrane region" description="Helical" evidence="1">
    <location>
        <begin position="308"/>
        <end position="330"/>
    </location>
</feature>
<evidence type="ECO:0000259" key="2">
    <source>
        <dbReference type="Pfam" id="PF04235"/>
    </source>
</evidence>
<dbReference type="EMBL" id="CP054856">
    <property type="protein sequence ID" value="QVM86077.1"/>
    <property type="molecule type" value="Genomic_DNA"/>
</dbReference>
<feature type="transmembrane region" description="Helical" evidence="1">
    <location>
        <begin position="30"/>
        <end position="51"/>
    </location>
</feature>
<dbReference type="PANTHER" id="PTHR30590">
    <property type="entry name" value="INNER MEMBRANE PROTEIN"/>
    <property type="match status" value="1"/>
</dbReference>
<organism evidence="3 4">
    <name type="scientific">Novosphingobium decolorationis</name>
    <dbReference type="NCBI Taxonomy" id="2698673"/>
    <lineage>
        <taxon>Bacteria</taxon>
        <taxon>Pseudomonadati</taxon>
        <taxon>Pseudomonadota</taxon>
        <taxon>Alphaproteobacteria</taxon>
        <taxon>Sphingomonadales</taxon>
        <taxon>Sphingomonadaceae</taxon>
        <taxon>Novosphingobium</taxon>
    </lineage>
</organism>
<feature type="transmembrane region" description="Helical" evidence="1">
    <location>
        <begin position="116"/>
        <end position="149"/>
    </location>
</feature>
<feature type="transmembrane region" description="Helical" evidence="1">
    <location>
        <begin position="156"/>
        <end position="174"/>
    </location>
</feature>
<reference evidence="3 4" key="1">
    <citation type="journal article" date="2021" name="Int. J. Syst. Evol. Microbiol.">
        <title>Novosphingobium decolorationis sp. nov., an aniline blue-decolourizing bacterium isolated from East Pacific sediment.</title>
        <authorList>
            <person name="Chen X."/>
            <person name="Dong B."/>
            <person name="Chen T."/>
            <person name="Ren N."/>
            <person name="Wang J."/>
            <person name="Xu Y."/>
            <person name="Yang J."/>
            <person name="Zhu S."/>
            <person name="Chen J."/>
        </authorList>
    </citation>
    <scope>NUCLEOTIDE SEQUENCE [LARGE SCALE GENOMIC DNA]</scope>
    <source>
        <strain evidence="3 4">502str22</strain>
    </source>
</reference>
<feature type="domain" description="DUF418" evidence="2">
    <location>
        <begin position="257"/>
        <end position="416"/>
    </location>
</feature>
<dbReference type="Proteomes" id="UP000677126">
    <property type="component" value="Chromosome"/>
</dbReference>
<feature type="transmembrane region" description="Helical" evidence="1">
    <location>
        <begin position="351"/>
        <end position="374"/>
    </location>
</feature>
<keyword evidence="1" id="KW-0472">Membrane</keyword>
<dbReference type="Pfam" id="PF04235">
    <property type="entry name" value="DUF418"/>
    <property type="match status" value="1"/>
</dbReference>
<dbReference type="InterPro" id="IPR052529">
    <property type="entry name" value="Bact_Transport_Assoc"/>
</dbReference>
<keyword evidence="1" id="KW-0812">Transmembrane</keyword>
<accession>A0ABX8EAK7</accession>
<feature type="transmembrane region" description="Helical" evidence="1">
    <location>
        <begin position="380"/>
        <end position="400"/>
    </location>
</feature>
<evidence type="ECO:0000313" key="4">
    <source>
        <dbReference type="Proteomes" id="UP000677126"/>
    </source>
</evidence>
<name>A0ABX8EAK7_9SPHN</name>
<feature type="transmembrane region" description="Helical" evidence="1">
    <location>
        <begin position="243"/>
        <end position="262"/>
    </location>
</feature>